<evidence type="ECO:0000256" key="1">
    <source>
        <dbReference type="SAM" id="MobiDB-lite"/>
    </source>
</evidence>
<evidence type="ECO:0000313" key="3">
    <source>
        <dbReference type="Proteomes" id="UP001501598"/>
    </source>
</evidence>
<evidence type="ECO:0008006" key="4">
    <source>
        <dbReference type="Google" id="ProtNLM"/>
    </source>
</evidence>
<accession>A0ABP8RZG9</accession>
<dbReference type="EMBL" id="BAABGT010000077">
    <property type="protein sequence ID" value="GAA4553804.1"/>
    <property type="molecule type" value="Genomic_DNA"/>
</dbReference>
<reference evidence="3" key="1">
    <citation type="journal article" date="2019" name="Int. J. Syst. Evol. Microbiol.">
        <title>The Global Catalogue of Microorganisms (GCM) 10K type strain sequencing project: providing services to taxonomists for standard genome sequencing and annotation.</title>
        <authorList>
            <consortium name="The Broad Institute Genomics Platform"/>
            <consortium name="The Broad Institute Genome Sequencing Center for Infectious Disease"/>
            <person name="Wu L."/>
            <person name="Ma J."/>
        </authorList>
    </citation>
    <scope>NUCLEOTIDE SEQUENCE [LARGE SCALE GENOMIC DNA]</scope>
    <source>
        <strain evidence="3">JCM 17906</strain>
    </source>
</reference>
<gene>
    <name evidence="2" type="ORF">GCM10023175_50530</name>
</gene>
<dbReference type="Proteomes" id="UP001501598">
    <property type="component" value="Unassembled WGS sequence"/>
</dbReference>
<dbReference type="InterPro" id="IPR027417">
    <property type="entry name" value="P-loop_NTPase"/>
</dbReference>
<proteinExistence type="predicted"/>
<evidence type="ECO:0000313" key="2">
    <source>
        <dbReference type="EMBL" id="GAA4553804.1"/>
    </source>
</evidence>
<feature type="compositionally biased region" description="Low complexity" evidence="1">
    <location>
        <begin position="175"/>
        <end position="207"/>
    </location>
</feature>
<protein>
    <recommendedName>
        <fullName evidence="4">UvrD-like helicase family protein</fullName>
    </recommendedName>
</protein>
<comment type="caution">
    <text evidence="2">The sequence shown here is derived from an EMBL/GenBank/DDBJ whole genome shotgun (WGS) entry which is preliminary data.</text>
</comment>
<name>A0ABP8RZG9_9PSEU</name>
<dbReference type="RefSeq" id="WP_345423620.1">
    <property type="nucleotide sequence ID" value="NZ_BAABGT010000077.1"/>
</dbReference>
<dbReference type="CDD" id="cd18809">
    <property type="entry name" value="SF1_C_RecD"/>
    <property type="match status" value="1"/>
</dbReference>
<sequence length="216" mass="22128">MSLGLQGTYAGVGDLVEARANGWDLAGRHGNRRGPINRETYRVTALREDGGLDVETLDGEPIALPASYVGDRLALAYASTVHSAQGSTVDTSHVVVTQRTGPAALFVGMSRGRASNTAEAGMRAQRHRLSAASTVAEFVLKRLRGARLGGTSATDLAGLPVEIAVAALGDPDASLPPTQQQSTASTSSPRTGSSKTTPSSTSSSPTSVRCAAPSIA</sequence>
<organism evidence="2 3">
    <name type="scientific">Pseudonocardia xishanensis</name>
    <dbReference type="NCBI Taxonomy" id="630995"/>
    <lineage>
        <taxon>Bacteria</taxon>
        <taxon>Bacillati</taxon>
        <taxon>Actinomycetota</taxon>
        <taxon>Actinomycetes</taxon>
        <taxon>Pseudonocardiales</taxon>
        <taxon>Pseudonocardiaceae</taxon>
        <taxon>Pseudonocardia</taxon>
    </lineage>
</organism>
<keyword evidence="3" id="KW-1185">Reference proteome</keyword>
<feature type="region of interest" description="Disordered" evidence="1">
    <location>
        <begin position="170"/>
        <end position="216"/>
    </location>
</feature>
<dbReference type="Gene3D" id="2.30.30.940">
    <property type="match status" value="1"/>
</dbReference>
<dbReference type="Gene3D" id="3.40.50.300">
    <property type="entry name" value="P-loop containing nucleotide triphosphate hydrolases"/>
    <property type="match status" value="1"/>
</dbReference>
<dbReference type="SUPFAM" id="SSF52540">
    <property type="entry name" value="P-loop containing nucleoside triphosphate hydrolases"/>
    <property type="match status" value="1"/>
</dbReference>